<dbReference type="PANTHER" id="PTHR46188">
    <property type="entry name" value="BOLA-LIKE PROTEIN 3"/>
    <property type="match status" value="1"/>
</dbReference>
<dbReference type="STRING" id="425264.A0A3G2S564"/>
<dbReference type="PANTHER" id="PTHR46188:SF1">
    <property type="entry name" value="BOLA-LIKE PROTEIN 3"/>
    <property type="match status" value="1"/>
</dbReference>
<evidence type="ECO:0000313" key="4">
    <source>
        <dbReference type="Proteomes" id="UP000269793"/>
    </source>
</evidence>
<dbReference type="Pfam" id="PF01722">
    <property type="entry name" value="BolA"/>
    <property type="match status" value="1"/>
</dbReference>
<dbReference type="AlphaFoldDB" id="A0A3G2S564"/>
<dbReference type="EMBL" id="CP033150">
    <property type="protein sequence ID" value="AYO42926.1"/>
    <property type="molecule type" value="Genomic_DNA"/>
</dbReference>
<dbReference type="InterPro" id="IPR052275">
    <property type="entry name" value="Mt_Fe-S_assembly_factor"/>
</dbReference>
<dbReference type="SUPFAM" id="SSF82657">
    <property type="entry name" value="BolA-like"/>
    <property type="match status" value="1"/>
</dbReference>
<accession>A0A3G2S564</accession>
<dbReference type="Proteomes" id="UP000269793">
    <property type="component" value="Chromosome III"/>
</dbReference>
<reference evidence="3 4" key="1">
    <citation type="submission" date="2018-10" db="EMBL/GenBank/DDBJ databases">
        <title>Complete genome sequence of Malassezia restricta CBS 7877.</title>
        <authorList>
            <person name="Morand S.C."/>
            <person name="Bertignac M."/>
            <person name="Iltis A."/>
            <person name="Kolder I."/>
            <person name="Pirovano W."/>
            <person name="Jourdain R."/>
            <person name="Clavaud C."/>
        </authorList>
    </citation>
    <scope>NUCLEOTIDE SEQUENCE [LARGE SCALE GENOMIC DNA]</scope>
    <source>
        <strain evidence="3 4">CBS 7877</strain>
    </source>
</reference>
<proteinExistence type="inferred from homology"/>
<dbReference type="InterPro" id="IPR002634">
    <property type="entry name" value="BolA"/>
</dbReference>
<name>A0A3G2S564_MALR7</name>
<sequence>MNLLRVTQAAGLPHQRMVMAQISINQLRHISQTSARHDASTPAEKQDKIIRTLTEKFTPSDLQVQDISGGCGSFFAIMLKSKEFKGKSTIQAHRMVNKEIKDVIQDIHGLQLKTIADN</sequence>
<dbReference type="Gene3D" id="3.30.300.90">
    <property type="entry name" value="BolA-like"/>
    <property type="match status" value="1"/>
</dbReference>
<dbReference type="OrthoDB" id="203381at2759"/>
<comment type="similarity">
    <text evidence="1 2">Belongs to the BolA/IbaG family.</text>
</comment>
<evidence type="ECO:0008006" key="5">
    <source>
        <dbReference type="Google" id="ProtNLM"/>
    </source>
</evidence>
<evidence type="ECO:0000256" key="2">
    <source>
        <dbReference type="RuleBase" id="RU003860"/>
    </source>
</evidence>
<protein>
    <recommendedName>
        <fullName evidence="5">Bola-like protein</fullName>
    </recommendedName>
</protein>
<keyword evidence="4" id="KW-1185">Reference proteome</keyword>
<dbReference type="GO" id="GO:0005759">
    <property type="term" value="C:mitochondrial matrix"/>
    <property type="evidence" value="ECO:0007669"/>
    <property type="project" value="TreeGrafter"/>
</dbReference>
<dbReference type="InterPro" id="IPR036065">
    <property type="entry name" value="BolA-like_sf"/>
</dbReference>
<evidence type="ECO:0000313" key="3">
    <source>
        <dbReference type="EMBL" id="AYO42926.1"/>
    </source>
</evidence>
<organism evidence="3 4">
    <name type="scientific">Malassezia restricta (strain ATCC 96810 / NBRC 103918 / CBS 7877)</name>
    <name type="common">Seborrheic dermatitis infection agent</name>
    <dbReference type="NCBI Taxonomy" id="425264"/>
    <lineage>
        <taxon>Eukaryota</taxon>
        <taxon>Fungi</taxon>
        <taxon>Dikarya</taxon>
        <taxon>Basidiomycota</taxon>
        <taxon>Ustilaginomycotina</taxon>
        <taxon>Malasseziomycetes</taxon>
        <taxon>Malasseziales</taxon>
        <taxon>Malasseziaceae</taxon>
        <taxon>Malassezia</taxon>
    </lineage>
</organism>
<gene>
    <name evidence="3" type="ORF">DNF11_1976</name>
</gene>
<dbReference type="VEuPathDB" id="FungiDB:DNF11_1976"/>
<evidence type="ECO:0000256" key="1">
    <source>
        <dbReference type="ARBA" id="ARBA00005578"/>
    </source>
</evidence>